<keyword evidence="3" id="KW-1185">Reference proteome</keyword>
<reference evidence="2" key="1">
    <citation type="submission" date="2022-03" db="EMBL/GenBank/DDBJ databases">
        <authorList>
            <person name="Sayadi A."/>
        </authorList>
    </citation>
    <scope>NUCLEOTIDE SEQUENCE</scope>
</reference>
<comment type="caution">
    <text evidence="2">The sequence shown here is derived from an EMBL/GenBank/DDBJ whole genome shotgun (WGS) entry which is preliminary data.</text>
</comment>
<dbReference type="Proteomes" id="UP001152888">
    <property type="component" value="Unassembled WGS sequence"/>
</dbReference>
<protein>
    <submittedName>
        <fullName evidence="2">Uncharacterized protein</fullName>
    </submittedName>
</protein>
<evidence type="ECO:0000313" key="2">
    <source>
        <dbReference type="EMBL" id="CAH1977886.1"/>
    </source>
</evidence>
<evidence type="ECO:0000256" key="1">
    <source>
        <dbReference type="SAM" id="MobiDB-lite"/>
    </source>
</evidence>
<dbReference type="OrthoDB" id="6159439at2759"/>
<feature type="region of interest" description="Disordered" evidence="1">
    <location>
        <begin position="43"/>
        <end position="81"/>
    </location>
</feature>
<dbReference type="AlphaFoldDB" id="A0A9P0KMX5"/>
<organism evidence="2 3">
    <name type="scientific">Acanthoscelides obtectus</name>
    <name type="common">Bean weevil</name>
    <name type="synonym">Bruchus obtectus</name>
    <dbReference type="NCBI Taxonomy" id="200917"/>
    <lineage>
        <taxon>Eukaryota</taxon>
        <taxon>Metazoa</taxon>
        <taxon>Ecdysozoa</taxon>
        <taxon>Arthropoda</taxon>
        <taxon>Hexapoda</taxon>
        <taxon>Insecta</taxon>
        <taxon>Pterygota</taxon>
        <taxon>Neoptera</taxon>
        <taxon>Endopterygota</taxon>
        <taxon>Coleoptera</taxon>
        <taxon>Polyphaga</taxon>
        <taxon>Cucujiformia</taxon>
        <taxon>Chrysomeloidea</taxon>
        <taxon>Chrysomelidae</taxon>
        <taxon>Bruchinae</taxon>
        <taxon>Bruchini</taxon>
        <taxon>Acanthoscelides</taxon>
    </lineage>
</organism>
<dbReference type="EMBL" id="CAKOFQ010006867">
    <property type="protein sequence ID" value="CAH1977886.1"/>
    <property type="molecule type" value="Genomic_DNA"/>
</dbReference>
<gene>
    <name evidence="2" type="ORF">ACAOBT_LOCUS12942</name>
</gene>
<accession>A0A9P0KMX5</accession>
<sequence>MAALLWHPGRGKDIGRLSLFFSIFLKKVVSRNAPPSEILPWIPASAKSENDEADQESEILRSTSATQNTSQPSPNEQQLESQLVMKAPVKHHLTKSAPKSKNPNVRLHVEMKTTEEQMRPIEFCKQLQITTTFPYTDSMWQMNCEN</sequence>
<evidence type="ECO:0000313" key="3">
    <source>
        <dbReference type="Proteomes" id="UP001152888"/>
    </source>
</evidence>
<proteinExistence type="predicted"/>
<feature type="compositionally biased region" description="Polar residues" evidence="1">
    <location>
        <begin position="60"/>
        <end position="81"/>
    </location>
</feature>
<name>A0A9P0KMX5_ACAOB</name>